<feature type="binding site" evidence="4">
    <location>
        <begin position="678"/>
        <end position="685"/>
    </location>
    <ligand>
        <name>ATP</name>
        <dbReference type="ChEBI" id="CHEBI:30616"/>
    </ligand>
</feature>
<name>A0ABU8RM40_9ACTN</name>
<evidence type="ECO:0000256" key="4">
    <source>
        <dbReference type="PROSITE-ProRule" id="PRU00289"/>
    </source>
</evidence>
<keyword evidence="3 4" id="KW-0067">ATP-binding</keyword>
<feature type="binding site" evidence="4">
    <location>
        <begin position="1036"/>
        <end position="1043"/>
    </location>
    <ligand>
        <name>ATP</name>
        <dbReference type="ChEBI" id="CHEBI:30616"/>
    </ligand>
</feature>
<dbReference type="PANTHER" id="PTHR22683">
    <property type="entry name" value="SPORULATION PROTEIN RELATED"/>
    <property type="match status" value="1"/>
</dbReference>
<feature type="compositionally biased region" description="Pro residues" evidence="5">
    <location>
        <begin position="1530"/>
        <end position="1541"/>
    </location>
</feature>
<dbReference type="CDD" id="cd01127">
    <property type="entry name" value="TrwB_TraG_TraD_VirD4"/>
    <property type="match status" value="1"/>
</dbReference>
<feature type="region of interest" description="Disordered" evidence="5">
    <location>
        <begin position="902"/>
        <end position="945"/>
    </location>
</feature>
<reference evidence="8 9" key="1">
    <citation type="journal article" date="2017" name="Int. J. Syst. Evol. Microbiol.">
        <title>Pseudokineococcus basanitobsidens sp. nov., isolated from volcanic rock.</title>
        <authorList>
            <person name="Lee D.W."/>
            <person name="Park M.Y."/>
            <person name="Kim J.J."/>
            <person name="Kim B.S."/>
        </authorList>
    </citation>
    <scope>NUCLEOTIDE SEQUENCE [LARGE SCALE GENOMIC DNA]</scope>
    <source>
        <strain evidence="8 9">DSM 103726</strain>
    </source>
</reference>
<comment type="caution">
    <text evidence="8">The sequence shown here is derived from an EMBL/GenBank/DDBJ whole genome shotgun (WGS) entry which is preliminary data.</text>
</comment>
<dbReference type="Pfam" id="PF16697">
    <property type="entry name" value="Yop-YscD_cpl"/>
    <property type="match status" value="1"/>
</dbReference>
<dbReference type="InterPro" id="IPR027417">
    <property type="entry name" value="P-loop_NTPase"/>
</dbReference>
<dbReference type="Gene3D" id="2.60.200.20">
    <property type="match status" value="1"/>
</dbReference>
<protein>
    <submittedName>
        <fullName evidence="8">FtsK/SpoIIIE domain-containing protein</fullName>
    </submittedName>
</protein>
<sequence length="1541" mass="155187">MDPGTDQSTDEGLLALTLVDGDLGAASVDVLVELVGGPDGAVPSLADVLEDLGGALGGRGGQPRAWSCAGAPLHGGEPLGSPPLVQGAVLVRRAVGRGGPAVLAGVPAPASGSSGSGCPLWLHVVAGPDAGAVVPLPPGSHVVGRGAAADVRVHDPRLSRAHVRLDVERGGALATDLGTTNGTALDGSPLTHARTAVRAGARLAAGASVLEVRLGAGAHRPATWDGRGHRVVVRASPSAPARAGVRLVRERPPPPPERPRVAWAASLVPLLVAVPMALLWSPWALLMGLASPLVAVVTTLGDRRAWRRRLVRLRADAARREDALDREVRRAVSAEEVLLRHRCPGAGDVLRSLAHAGPRLWERPADAPVLVAVGTGVLPSSTHVDPDDGGPAHVPVLTDVPVAVDLAGGLGLRGDREAAAGVARWLVLQACALHAPSSLRLVVLTDDGAAWAWVRWLPHGGRGAVGGDPTSWARQVADLLPPDDGAGTRPPRDAGAVRTLLVVDGGAALHATPGITRLLAGARGVCLLVLSRAEDLPGGCGAVAELGGEDGLDLLVTTAPAPARGPVAREPTPSAPRPVGPLRGTATAVGAGAALRTARAAAPLREADGGGRATTVPRRLALPDLLPGGRWPEAADLVRRWELASTSGGAVPAPVGAGARGTRLLDLDADGPHALVAGTTGSGKSELLRTLVLSLALHHAPEDLSFVLVDYKGGAAFAGVAALPHVAGLVTDLDHRLTARALRSLGAEVARRERLLRRAGASDLADYRRRRRADDPVLGRLVLVVDEFRVLVEELPGFVDGLVRLAAVGRSLGLHLVLATQRPAGVVGADVAANVNLRVALRVRDEHDSLDVVEARDAARLPADVPGRSLWRTGGGALEEVQVASTGAPTTRTARPRVLVVPGARPPAGPGTAPTGTAHPGTAHPGTAHPGTAHAGTAAGSSAAPSDDAIAPALAAVARAWASLGSTAPPSPWLPPLPHHVGLPPPADERPATTGTDTAGTAGAVLRLGLVDEPENQSRSVLAWDLSRRSHLLVVGAPRSGRTGAALAVLAAAATQTSAEQLVVHVVDPSGALAGAAALPAVASVVAGDDVEHAGRVLQHLVDVVAARRAALRDGSGAHGATPGDPARPGPDVLLVVDGWEAVQVVWEEDGGGCADLLQVLLRDGPAAGVLVLLTGDPRLLGSRVGGAFGTRLVLRVGDPVDAVLAGVPARDAPVDVPAGRGLLLADRGGGDAAEDLDRGGPGGAGPLEVQVALVDRPLADLVAPGRPASCRSTPRRPTPDACARGDARRRVPALPGRVRTDALEVPAEGLLLGVGGTDVAPLALRADLDGPVCLLLGAPGSGRTTALATLERSGCDRGWTTVLVRGLGGGGPAGGPALRVDPAAPDAGDVLRRAVTPAAGRPLVLLVDDADLLEGTSTGRAVAEVVAEHALAGADHGGREVLVVVAATTAGALARGSGLLAAGRRTRSGVLLAPGGPMDGEALGLRATRWGRAVLPGRGVLVRRGVATVLQVAEPAPAGATGPRVVPDPGGPGPRAPGRG</sequence>
<dbReference type="InterPro" id="IPR000253">
    <property type="entry name" value="FHA_dom"/>
</dbReference>
<dbReference type="CDD" id="cd00060">
    <property type="entry name" value="FHA"/>
    <property type="match status" value="1"/>
</dbReference>
<dbReference type="PROSITE" id="PS50006">
    <property type="entry name" value="FHA_DOMAIN"/>
    <property type="match status" value="1"/>
</dbReference>
<dbReference type="InterPro" id="IPR003593">
    <property type="entry name" value="AAA+_ATPase"/>
</dbReference>
<feature type="region of interest" description="Disordered" evidence="5">
    <location>
        <begin position="1518"/>
        <end position="1541"/>
    </location>
</feature>
<evidence type="ECO:0000256" key="2">
    <source>
        <dbReference type="ARBA" id="ARBA00022741"/>
    </source>
</evidence>
<evidence type="ECO:0000256" key="5">
    <source>
        <dbReference type="SAM" id="MobiDB-lite"/>
    </source>
</evidence>
<feature type="compositionally biased region" description="Low complexity" evidence="5">
    <location>
        <begin position="910"/>
        <end position="945"/>
    </location>
</feature>
<dbReference type="Proteomes" id="UP001387100">
    <property type="component" value="Unassembled WGS sequence"/>
</dbReference>
<dbReference type="SUPFAM" id="SSF52540">
    <property type="entry name" value="P-loop containing nucleoside triphosphate hydrolases"/>
    <property type="match status" value="3"/>
</dbReference>
<keyword evidence="1" id="KW-0597">Phosphoprotein</keyword>
<evidence type="ECO:0000256" key="3">
    <source>
        <dbReference type="ARBA" id="ARBA00022840"/>
    </source>
</evidence>
<dbReference type="SMART" id="SM00240">
    <property type="entry name" value="FHA"/>
    <property type="match status" value="1"/>
</dbReference>
<feature type="region of interest" description="Disordered" evidence="5">
    <location>
        <begin position="562"/>
        <end position="581"/>
    </location>
</feature>
<dbReference type="InterPro" id="IPR002543">
    <property type="entry name" value="FtsK_dom"/>
</dbReference>
<dbReference type="PANTHER" id="PTHR22683:SF1">
    <property type="entry name" value="TYPE VII SECRETION SYSTEM PROTEIN ESSC"/>
    <property type="match status" value="1"/>
</dbReference>
<gene>
    <name evidence="8" type="ORF">WDZ17_12835</name>
</gene>
<keyword evidence="2 4" id="KW-0547">Nucleotide-binding</keyword>
<feature type="domain" description="FtsK" evidence="7">
    <location>
        <begin position="1018"/>
        <end position="1204"/>
    </location>
</feature>
<feature type="domain" description="FHA" evidence="6">
    <location>
        <begin position="141"/>
        <end position="190"/>
    </location>
</feature>
<dbReference type="EMBL" id="JBBIAA010000017">
    <property type="protein sequence ID" value="MEJ5946177.1"/>
    <property type="molecule type" value="Genomic_DNA"/>
</dbReference>
<dbReference type="SUPFAM" id="SSF49879">
    <property type="entry name" value="SMAD/FHA domain"/>
    <property type="match status" value="1"/>
</dbReference>
<evidence type="ECO:0000259" key="7">
    <source>
        <dbReference type="PROSITE" id="PS50901"/>
    </source>
</evidence>
<dbReference type="InterPro" id="IPR008984">
    <property type="entry name" value="SMAD_FHA_dom_sf"/>
</dbReference>
<evidence type="ECO:0000313" key="8">
    <source>
        <dbReference type="EMBL" id="MEJ5946177.1"/>
    </source>
</evidence>
<dbReference type="Gene3D" id="3.40.50.300">
    <property type="entry name" value="P-loop containing nucleotide triphosphate hydrolases"/>
    <property type="match status" value="2"/>
</dbReference>
<dbReference type="PROSITE" id="PS50901">
    <property type="entry name" value="FTSK"/>
    <property type="match status" value="2"/>
</dbReference>
<dbReference type="RefSeq" id="WP_339575559.1">
    <property type="nucleotide sequence ID" value="NZ_JBBIAA010000017.1"/>
</dbReference>
<dbReference type="SMART" id="SM00382">
    <property type="entry name" value="AAA"/>
    <property type="match status" value="3"/>
</dbReference>
<dbReference type="InterPro" id="IPR050206">
    <property type="entry name" value="FtsK/SpoIIIE/SftA"/>
</dbReference>
<feature type="region of interest" description="Disordered" evidence="5">
    <location>
        <begin position="1265"/>
        <end position="1288"/>
    </location>
</feature>
<dbReference type="Pfam" id="PF01580">
    <property type="entry name" value="FtsK_SpoIIIE"/>
    <property type="match status" value="2"/>
</dbReference>
<organism evidence="8 9">
    <name type="scientific">Pseudokineococcus basanitobsidens</name>
    <dbReference type="NCBI Taxonomy" id="1926649"/>
    <lineage>
        <taxon>Bacteria</taxon>
        <taxon>Bacillati</taxon>
        <taxon>Actinomycetota</taxon>
        <taxon>Actinomycetes</taxon>
        <taxon>Kineosporiales</taxon>
        <taxon>Kineosporiaceae</taxon>
        <taxon>Pseudokineococcus</taxon>
    </lineage>
</organism>
<evidence type="ECO:0000256" key="1">
    <source>
        <dbReference type="ARBA" id="ARBA00022553"/>
    </source>
</evidence>
<accession>A0ABU8RM40</accession>
<proteinExistence type="predicted"/>
<feature type="domain" description="FtsK" evidence="7">
    <location>
        <begin position="659"/>
        <end position="850"/>
    </location>
</feature>
<keyword evidence="9" id="KW-1185">Reference proteome</keyword>
<evidence type="ECO:0000259" key="6">
    <source>
        <dbReference type="PROSITE" id="PS50006"/>
    </source>
</evidence>
<evidence type="ECO:0000313" key="9">
    <source>
        <dbReference type="Proteomes" id="UP001387100"/>
    </source>
</evidence>
<dbReference type="InterPro" id="IPR032030">
    <property type="entry name" value="YscD_cytoplasmic_dom"/>
</dbReference>